<dbReference type="RefSeq" id="WP_161390826.1">
    <property type="nucleotide sequence ID" value="NZ_JBHSCP010000001.1"/>
</dbReference>
<dbReference type="GO" id="GO:0003677">
    <property type="term" value="F:DNA binding"/>
    <property type="evidence" value="ECO:0007669"/>
    <property type="project" value="UniProtKB-KW"/>
</dbReference>
<dbReference type="SUPFAM" id="SSF53850">
    <property type="entry name" value="Periplasmic binding protein-like II"/>
    <property type="match status" value="1"/>
</dbReference>
<evidence type="ECO:0000256" key="2">
    <source>
        <dbReference type="ARBA" id="ARBA00023015"/>
    </source>
</evidence>
<name>A0A6I4TV18_9SPHN</name>
<dbReference type="SUPFAM" id="SSF46785">
    <property type="entry name" value="Winged helix' DNA-binding domain"/>
    <property type="match status" value="1"/>
</dbReference>
<gene>
    <name evidence="6" type="ORF">GRI97_05390</name>
</gene>
<dbReference type="InterPro" id="IPR000847">
    <property type="entry name" value="LysR_HTH_N"/>
</dbReference>
<reference evidence="6 7" key="1">
    <citation type="submission" date="2019-12" db="EMBL/GenBank/DDBJ databases">
        <title>Genomic-based taxomic classification of the family Erythrobacteraceae.</title>
        <authorList>
            <person name="Xu L."/>
        </authorList>
    </citation>
    <scope>NUCLEOTIDE SEQUENCE [LARGE SCALE GENOMIC DNA]</scope>
    <source>
        <strain evidence="6 7">S36</strain>
    </source>
</reference>
<evidence type="ECO:0000256" key="1">
    <source>
        <dbReference type="ARBA" id="ARBA00009437"/>
    </source>
</evidence>
<dbReference type="Gene3D" id="3.40.190.290">
    <property type="match status" value="1"/>
</dbReference>
<keyword evidence="7" id="KW-1185">Reference proteome</keyword>
<comment type="similarity">
    <text evidence="1">Belongs to the LysR transcriptional regulatory family.</text>
</comment>
<evidence type="ECO:0000256" key="4">
    <source>
        <dbReference type="ARBA" id="ARBA00023163"/>
    </source>
</evidence>
<dbReference type="PROSITE" id="PS50931">
    <property type="entry name" value="HTH_LYSR"/>
    <property type="match status" value="1"/>
</dbReference>
<dbReference type="InterPro" id="IPR058163">
    <property type="entry name" value="LysR-type_TF_proteobact-type"/>
</dbReference>
<evidence type="ECO:0000313" key="7">
    <source>
        <dbReference type="Proteomes" id="UP000469430"/>
    </source>
</evidence>
<dbReference type="AlphaFoldDB" id="A0A6I4TV18"/>
<feature type="domain" description="HTH lysR-type" evidence="5">
    <location>
        <begin position="1"/>
        <end position="59"/>
    </location>
</feature>
<evidence type="ECO:0000259" key="5">
    <source>
        <dbReference type="PROSITE" id="PS50931"/>
    </source>
</evidence>
<dbReference type="InterPro" id="IPR036388">
    <property type="entry name" value="WH-like_DNA-bd_sf"/>
</dbReference>
<evidence type="ECO:0000256" key="3">
    <source>
        <dbReference type="ARBA" id="ARBA00023125"/>
    </source>
</evidence>
<dbReference type="CDD" id="cd08422">
    <property type="entry name" value="PBP2_CrgA_like"/>
    <property type="match status" value="1"/>
</dbReference>
<evidence type="ECO:0000313" key="6">
    <source>
        <dbReference type="EMBL" id="MXO98418.1"/>
    </source>
</evidence>
<dbReference type="InterPro" id="IPR005119">
    <property type="entry name" value="LysR_subst-bd"/>
</dbReference>
<keyword evidence="3" id="KW-0238">DNA-binding</keyword>
<dbReference type="Pfam" id="PF03466">
    <property type="entry name" value="LysR_substrate"/>
    <property type="match status" value="1"/>
</dbReference>
<dbReference type="Pfam" id="PF00126">
    <property type="entry name" value="HTH_1"/>
    <property type="match status" value="1"/>
</dbReference>
<dbReference type="FunFam" id="1.10.10.10:FF:000001">
    <property type="entry name" value="LysR family transcriptional regulator"/>
    <property type="match status" value="1"/>
</dbReference>
<sequence length="301" mass="32463">MDLVVAIRSFLRVAETGSFSAAALDLGLTQSSVSRQIAGLEDHYAIRLFHRTTSGLSLTADGERTLPVALQVLEAVESLGETVGNPGSPVRGRVRLSVPTPLGLYLSDRISALLDQNPLLDIELLLRDHPSDLIEDGIDLEIRLGPAVDSSLVSRRIGWTTAYLVASPAYLARRPGPDTPAALSNHDCICYDRGGRGSRWTFSDGSRDHVVELRPRLRSDNAVAVYRAALAGAGVTLLSHILAEPAIAAGQLVPLMPGYPPARLPIVAVYPSRRNMAPRVRAVLDFLIDAIARDKAMRAER</sequence>
<dbReference type="PANTHER" id="PTHR30537">
    <property type="entry name" value="HTH-TYPE TRANSCRIPTIONAL REGULATOR"/>
    <property type="match status" value="1"/>
</dbReference>
<protein>
    <submittedName>
        <fullName evidence="6">LysR family transcriptional regulator</fullName>
    </submittedName>
</protein>
<dbReference type="GO" id="GO:0003700">
    <property type="term" value="F:DNA-binding transcription factor activity"/>
    <property type="evidence" value="ECO:0007669"/>
    <property type="project" value="InterPro"/>
</dbReference>
<accession>A0A6I4TV18</accession>
<dbReference type="Proteomes" id="UP000469430">
    <property type="component" value="Unassembled WGS sequence"/>
</dbReference>
<keyword evidence="2" id="KW-0805">Transcription regulation</keyword>
<dbReference type="PRINTS" id="PR00039">
    <property type="entry name" value="HTHLYSR"/>
</dbReference>
<keyword evidence="4" id="KW-0804">Transcription</keyword>
<dbReference type="EMBL" id="WTYJ01000001">
    <property type="protein sequence ID" value="MXO98418.1"/>
    <property type="molecule type" value="Genomic_DNA"/>
</dbReference>
<dbReference type="OrthoDB" id="9786526at2"/>
<dbReference type="PANTHER" id="PTHR30537:SF5">
    <property type="entry name" value="HTH-TYPE TRANSCRIPTIONAL ACTIVATOR TTDR-RELATED"/>
    <property type="match status" value="1"/>
</dbReference>
<dbReference type="InterPro" id="IPR036390">
    <property type="entry name" value="WH_DNA-bd_sf"/>
</dbReference>
<proteinExistence type="inferred from homology"/>
<dbReference type="Gene3D" id="1.10.10.10">
    <property type="entry name" value="Winged helix-like DNA-binding domain superfamily/Winged helix DNA-binding domain"/>
    <property type="match status" value="1"/>
</dbReference>
<organism evidence="6 7">
    <name type="scientific">Croceibacterium xixiisoli</name>
    <dbReference type="NCBI Taxonomy" id="1476466"/>
    <lineage>
        <taxon>Bacteria</taxon>
        <taxon>Pseudomonadati</taxon>
        <taxon>Pseudomonadota</taxon>
        <taxon>Alphaproteobacteria</taxon>
        <taxon>Sphingomonadales</taxon>
        <taxon>Erythrobacteraceae</taxon>
        <taxon>Croceibacterium</taxon>
    </lineage>
</organism>
<comment type="caution">
    <text evidence="6">The sequence shown here is derived from an EMBL/GenBank/DDBJ whole genome shotgun (WGS) entry which is preliminary data.</text>
</comment>